<reference evidence="3" key="1">
    <citation type="submission" date="2020-10" db="EMBL/GenBank/DDBJ databases">
        <authorList>
            <person name="Gilroy R."/>
        </authorList>
    </citation>
    <scope>NUCLEOTIDE SEQUENCE</scope>
    <source>
        <strain evidence="3">G3-8215</strain>
    </source>
</reference>
<accession>A0A940DS11</accession>
<evidence type="ECO:0000313" key="3">
    <source>
        <dbReference type="EMBL" id="MBO8483707.1"/>
    </source>
</evidence>
<dbReference type="Pfam" id="PF14292">
    <property type="entry name" value="SusE"/>
    <property type="match status" value="1"/>
</dbReference>
<sequence>MKKILYMISAALVLCGLASCQQEETYSDLVPSDTLYLPRDNYSIDLSTGKEVILEWKSSGEGYVVYEVLFDTETGDFSNPLYVLLSANNGASPNITVTSSVMNTIAQRSGCLPGSAVNVKWTVRVWKGSESALYDAVRTISVTRANTVEPLPVEVSISGTATENDAAVNLVAATPVSDTKGSPTYASQVQREIGGFECFTRLDAGNFTVTDDQGRSFILEETGSIRQAEDGTVSENTTSGIYYLYLDFNTMRWSKKEIDKVEFERRAGYGAIGVMDYKGNGVWTLVDFDWGSESDSRYAFICYYKDGTSEKWGHFEDDCRQSKDPDSVQGYMNVYRFNNATVGEWEDTWKTKGDTEGIGKLGTFTVYMNNENSADYYHEHSFRDK</sequence>
<comment type="caution">
    <text evidence="3">The sequence shown here is derived from an EMBL/GenBank/DDBJ whole genome shotgun (WGS) entry which is preliminary data.</text>
</comment>
<dbReference type="Proteomes" id="UP000725002">
    <property type="component" value="Unassembled WGS sequence"/>
</dbReference>
<protein>
    <submittedName>
        <fullName evidence="3">SusE domain-containing protein</fullName>
    </submittedName>
</protein>
<reference evidence="3" key="2">
    <citation type="journal article" date="2021" name="PeerJ">
        <title>Extensive microbial diversity within the chicken gut microbiome revealed by metagenomics and culture.</title>
        <authorList>
            <person name="Gilroy R."/>
            <person name="Ravi A."/>
            <person name="Getino M."/>
            <person name="Pursley I."/>
            <person name="Horton D.L."/>
            <person name="Alikhan N.F."/>
            <person name="Baker D."/>
            <person name="Gharbi K."/>
            <person name="Hall N."/>
            <person name="Watson M."/>
            <person name="Adriaenssens E.M."/>
            <person name="Foster-Nyarko E."/>
            <person name="Jarju S."/>
            <person name="Secka A."/>
            <person name="Antonio M."/>
            <person name="Oren A."/>
            <person name="Chaudhuri R.R."/>
            <person name="La Ragione R."/>
            <person name="Hildebrand F."/>
            <person name="Pallen M.J."/>
        </authorList>
    </citation>
    <scope>NUCLEOTIDE SEQUENCE</scope>
    <source>
        <strain evidence="3">G3-8215</strain>
    </source>
</reference>
<feature type="signal peptide" evidence="1">
    <location>
        <begin position="1"/>
        <end position="20"/>
    </location>
</feature>
<name>A0A940DS11_9BACT</name>
<gene>
    <name evidence="3" type="ORF">IAB75_06290</name>
</gene>
<evidence type="ECO:0000259" key="2">
    <source>
        <dbReference type="Pfam" id="PF14292"/>
    </source>
</evidence>
<organism evidence="3 4">
    <name type="scientific">Candidatus Cryptobacteroides avicola</name>
    <dbReference type="NCBI Taxonomy" id="2840757"/>
    <lineage>
        <taxon>Bacteria</taxon>
        <taxon>Pseudomonadati</taxon>
        <taxon>Bacteroidota</taxon>
        <taxon>Bacteroidia</taxon>
        <taxon>Bacteroidales</taxon>
        <taxon>Candidatus Cryptobacteroides</taxon>
    </lineage>
</organism>
<evidence type="ECO:0000313" key="4">
    <source>
        <dbReference type="Proteomes" id="UP000725002"/>
    </source>
</evidence>
<keyword evidence="1" id="KW-0732">Signal</keyword>
<feature type="domain" description="SusE outer membrane protein" evidence="2">
    <location>
        <begin position="31"/>
        <end position="124"/>
    </location>
</feature>
<evidence type="ECO:0000256" key="1">
    <source>
        <dbReference type="SAM" id="SignalP"/>
    </source>
</evidence>
<dbReference type="InterPro" id="IPR025970">
    <property type="entry name" value="SusE"/>
</dbReference>
<feature type="chain" id="PRO_5037873499" evidence="1">
    <location>
        <begin position="21"/>
        <end position="385"/>
    </location>
</feature>
<dbReference type="EMBL" id="JADILV010000041">
    <property type="protein sequence ID" value="MBO8483707.1"/>
    <property type="molecule type" value="Genomic_DNA"/>
</dbReference>
<dbReference type="PROSITE" id="PS51257">
    <property type="entry name" value="PROKAR_LIPOPROTEIN"/>
    <property type="match status" value="1"/>
</dbReference>
<proteinExistence type="predicted"/>
<dbReference type="AlphaFoldDB" id="A0A940DS11"/>